<accession>A0A5R9FUQ3</accession>
<keyword evidence="2" id="KW-0812">Transmembrane</keyword>
<keyword evidence="2" id="KW-1133">Transmembrane helix</keyword>
<dbReference type="EMBL" id="VBZC01000022">
    <property type="protein sequence ID" value="TLS44234.1"/>
    <property type="molecule type" value="Genomic_DNA"/>
</dbReference>
<keyword evidence="2" id="KW-0472">Membrane</keyword>
<feature type="compositionally biased region" description="Low complexity" evidence="1">
    <location>
        <begin position="56"/>
        <end position="83"/>
    </location>
</feature>
<evidence type="ECO:0000256" key="2">
    <source>
        <dbReference type="SAM" id="Phobius"/>
    </source>
</evidence>
<feature type="compositionally biased region" description="Basic and acidic residues" evidence="1">
    <location>
        <begin position="90"/>
        <end position="101"/>
    </location>
</feature>
<evidence type="ECO:0000313" key="3">
    <source>
        <dbReference type="EMBL" id="TLS44234.1"/>
    </source>
</evidence>
<dbReference type="Proteomes" id="UP000305906">
    <property type="component" value="Unassembled WGS sequence"/>
</dbReference>
<feature type="region of interest" description="Disordered" evidence="1">
    <location>
        <begin position="1"/>
        <end position="101"/>
    </location>
</feature>
<protein>
    <submittedName>
        <fullName evidence="3">Ribonuclease BN</fullName>
    </submittedName>
</protein>
<proteinExistence type="predicted"/>
<feature type="transmembrane region" description="Helical" evidence="2">
    <location>
        <begin position="132"/>
        <end position="154"/>
    </location>
</feature>
<organism evidence="3 4">
    <name type="scientific">Streptomyces montanus</name>
    <dbReference type="NCBI Taxonomy" id="2580423"/>
    <lineage>
        <taxon>Bacteria</taxon>
        <taxon>Bacillati</taxon>
        <taxon>Actinomycetota</taxon>
        <taxon>Actinomycetes</taxon>
        <taxon>Kitasatosporales</taxon>
        <taxon>Streptomycetaceae</taxon>
        <taxon>Streptomyces</taxon>
    </lineage>
</organism>
<name>A0A5R9FUQ3_9ACTN</name>
<feature type="transmembrane region" description="Helical" evidence="2">
    <location>
        <begin position="290"/>
        <end position="310"/>
    </location>
</feature>
<feature type="transmembrane region" description="Helical" evidence="2">
    <location>
        <begin position="261"/>
        <end position="278"/>
    </location>
</feature>
<reference evidence="3 4" key="1">
    <citation type="submission" date="2019-05" db="EMBL/GenBank/DDBJ databases">
        <title>Streptomyces sp. NEAU-C151, a novel actinomycete isolated from soil.</title>
        <authorList>
            <person name="Han L."/>
            <person name="Jiang H."/>
        </authorList>
    </citation>
    <scope>NUCLEOTIDE SEQUENCE [LARGE SCALE GENOMIC DNA]</scope>
    <source>
        <strain evidence="3 4">NEAU-C151</strain>
    </source>
</reference>
<gene>
    <name evidence="3" type="ORF">FE633_20930</name>
</gene>
<sequence>MRHGVVPPLRQVCRGPLGQGPSGEHDPPGEPVRPAGSGGLGKPSGPSEPSGPPGAPDSSGAFDASGVSESSGATDSSGSPDGPGSTGDGRSGRSRDHLGGRWHRSRELGRFLHVRCTRVWQRGKEVELMHRAMGFAALGLVTLAPLLIVVAAAAPSQERGFALWVVDGMGLSGRPADAVQDLFSAPRKVLSTTSVLSVVLLALFGVPFAGSVQTGYEKVWDLPAGRWHAVWRRAVWLVALTAYLFAEAQSGAALGSGTLRSWTRIGLSALLGGLFFWWGQRFLLGGRISWRALLPGAVATMVGLGGLRLFSSLVFSPLIVSNAVSYGSVGTVLIVTSWLVGVGFVVFGGALVGRYWYVHEPHHIPHPHNRSRKH</sequence>
<evidence type="ECO:0000313" key="4">
    <source>
        <dbReference type="Proteomes" id="UP000305906"/>
    </source>
</evidence>
<feature type="transmembrane region" description="Helical" evidence="2">
    <location>
        <begin position="230"/>
        <end position="246"/>
    </location>
</feature>
<feature type="transmembrane region" description="Helical" evidence="2">
    <location>
        <begin position="330"/>
        <end position="352"/>
    </location>
</feature>
<dbReference type="AlphaFoldDB" id="A0A5R9FUQ3"/>
<comment type="caution">
    <text evidence="3">The sequence shown here is derived from an EMBL/GenBank/DDBJ whole genome shotgun (WGS) entry which is preliminary data.</text>
</comment>
<evidence type="ECO:0000256" key="1">
    <source>
        <dbReference type="SAM" id="MobiDB-lite"/>
    </source>
</evidence>
<feature type="transmembrane region" description="Helical" evidence="2">
    <location>
        <begin position="189"/>
        <end position="209"/>
    </location>
</feature>
<keyword evidence="4" id="KW-1185">Reference proteome</keyword>